<keyword evidence="3" id="KW-1185">Reference proteome</keyword>
<keyword evidence="1" id="KW-1133">Transmembrane helix</keyword>
<dbReference type="AlphaFoldDB" id="A0AAQ4DWY1"/>
<evidence type="ECO:0000256" key="1">
    <source>
        <dbReference type="SAM" id="Phobius"/>
    </source>
</evidence>
<proteinExistence type="predicted"/>
<protein>
    <submittedName>
        <fullName evidence="2">Uncharacterized protein</fullName>
    </submittedName>
</protein>
<name>A0AAQ4DWY1_AMBAM</name>
<organism evidence="2 3">
    <name type="scientific">Amblyomma americanum</name>
    <name type="common">Lone star tick</name>
    <dbReference type="NCBI Taxonomy" id="6943"/>
    <lineage>
        <taxon>Eukaryota</taxon>
        <taxon>Metazoa</taxon>
        <taxon>Ecdysozoa</taxon>
        <taxon>Arthropoda</taxon>
        <taxon>Chelicerata</taxon>
        <taxon>Arachnida</taxon>
        <taxon>Acari</taxon>
        <taxon>Parasitiformes</taxon>
        <taxon>Ixodida</taxon>
        <taxon>Ixodoidea</taxon>
        <taxon>Ixodidae</taxon>
        <taxon>Amblyomminae</taxon>
        <taxon>Amblyomma</taxon>
    </lineage>
</organism>
<evidence type="ECO:0000313" key="3">
    <source>
        <dbReference type="Proteomes" id="UP001321473"/>
    </source>
</evidence>
<feature type="transmembrane region" description="Helical" evidence="1">
    <location>
        <begin position="99"/>
        <end position="119"/>
    </location>
</feature>
<feature type="transmembrane region" description="Helical" evidence="1">
    <location>
        <begin position="71"/>
        <end position="93"/>
    </location>
</feature>
<sequence>MHNWFLCFEMAGNMALLSLLYSAWSLRVPSPEPWPLWLAQCASLQSSLHCAEMLLSAALSDSTYFLLHATFYFLLFEATATLLVLGSGIYMLGNHVNKFAGTVATVTGAIHAAHLCFTVNDHYFKSRGY</sequence>
<comment type="caution">
    <text evidence="2">The sequence shown here is derived from an EMBL/GenBank/DDBJ whole genome shotgun (WGS) entry which is preliminary data.</text>
</comment>
<dbReference type="EMBL" id="JARKHS020025849">
    <property type="protein sequence ID" value="KAK8766971.1"/>
    <property type="molecule type" value="Genomic_DNA"/>
</dbReference>
<keyword evidence="1" id="KW-0812">Transmembrane</keyword>
<gene>
    <name evidence="2" type="ORF">V5799_006248</name>
</gene>
<accession>A0AAQ4DWY1</accession>
<feature type="transmembrane region" description="Helical" evidence="1">
    <location>
        <begin position="5"/>
        <end position="24"/>
    </location>
</feature>
<keyword evidence="1" id="KW-0472">Membrane</keyword>
<reference evidence="2 3" key="1">
    <citation type="journal article" date="2023" name="Arcadia Sci">
        <title>De novo assembly of a long-read Amblyomma americanum tick genome.</title>
        <authorList>
            <person name="Chou S."/>
            <person name="Poskanzer K.E."/>
            <person name="Rollins M."/>
            <person name="Thuy-Boun P.S."/>
        </authorList>
    </citation>
    <scope>NUCLEOTIDE SEQUENCE [LARGE SCALE GENOMIC DNA]</scope>
    <source>
        <strain evidence="2">F_SG_1</strain>
        <tissue evidence="2">Salivary glands</tissue>
    </source>
</reference>
<dbReference type="Proteomes" id="UP001321473">
    <property type="component" value="Unassembled WGS sequence"/>
</dbReference>
<evidence type="ECO:0000313" key="2">
    <source>
        <dbReference type="EMBL" id="KAK8766971.1"/>
    </source>
</evidence>